<evidence type="ECO:0000256" key="5">
    <source>
        <dbReference type="ARBA" id="ARBA00023014"/>
    </source>
</evidence>
<dbReference type="GO" id="GO:0051539">
    <property type="term" value="F:4 iron, 4 sulfur cluster binding"/>
    <property type="evidence" value="ECO:0007669"/>
    <property type="project" value="UniProtKB-KW"/>
</dbReference>
<dbReference type="InterPro" id="IPR036010">
    <property type="entry name" value="2Fe-2S_ferredoxin-like_sf"/>
</dbReference>
<dbReference type="SUPFAM" id="SSF54292">
    <property type="entry name" value="2Fe-2S ferredoxin-like"/>
    <property type="match status" value="1"/>
</dbReference>
<keyword evidence="9" id="KW-1185">Reference proteome</keyword>
<keyword evidence="3" id="KW-0677">Repeat</keyword>
<keyword evidence="5" id="KW-0411">Iron-sulfur</keyword>
<organism evidence="8 9">
    <name type="scientific">candidate division MSBL1 archaeon SCGC-AAA259A05</name>
    <dbReference type="NCBI Taxonomy" id="1698259"/>
    <lineage>
        <taxon>Archaea</taxon>
        <taxon>Methanobacteriati</taxon>
        <taxon>Methanobacteriota</taxon>
        <taxon>candidate division MSBL1</taxon>
    </lineage>
</organism>
<dbReference type="InterPro" id="IPR017900">
    <property type="entry name" value="4Fe4S_Fe_S_CS"/>
</dbReference>
<dbReference type="InterPro" id="IPR050157">
    <property type="entry name" value="PSI_iron-sulfur_center"/>
</dbReference>
<sequence>MSEIKLEIDGREVTAEEGQTILEVASENEIDIPQLCYSKAYEPAGLCRLCLVEVRPPEGKPELKAACVYPVREGLKVETQTDRVLKARKLTAELLLARCPDSEAVREIANQHGVEEPRFSKKDLDCVLCGLCVRACEAATGESVITFVGRGPDREVLTPFELSPEECVGCGACAGVCPTNAIEMVEVEVAQEGQNSAQK</sequence>
<evidence type="ECO:0000256" key="4">
    <source>
        <dbReference type="ARBA" id="ARBA00023004"/>
    </source>
</evidence>
<evidence type="ECO:0000256" key="1">
    <source>
        <dbReference type="ARBA" id="ARBA00022485"/>
    </source>
</evidence>
<dbReference type="Pfam" id="PF12838">
    <property type="entry name" value="Fer4_7"/>
    <property type="match status" value="1"/>
</dbReference>
<dbReference type="PROSITE" id="PS51085">
    <property type="entry name" value="2FE2S_FER_2"/>
    <property type="match status" value="1"/>
</dbReference>
<proteinExistence type="predicted"/>
<dbReference type="Gene3D" id="3.10.20.740">
    <property type="match status" value="1"/>
</dbReference>
<keyword evidence="1" id="KW-0004">4Fe-4S</keyword>
<dbReference type="Gene3D" id="3.30.70.20">
    <property type="match status" value="1"/>
</dbReference>
<dbReference type="PROSITE" id="PS00198">
    <property type="entry name" value="4FE4S_FER_1"/>
    <property type="match status" value="2"/>
</dbReference>
<dbReference type="CDD" id="cd00207">
    <property type="entry name" value="fer2"/>
    <property type="match status" value="1"/>
</dbReference>
<name>A0A133U9V3_9EURY</name>
<dbReference type="GO" id="GO:0016020">
    <property type="term" value="C:membrane"/>
    <property type="evidence" value="ECO:0007669"/>
    <property type="project" value="InterPro"/>
</dbReference>
<evidence type="ECO:0000313" key="8">
    <source>
        <dbReference type="EMBL" id="KXA90970.1"/>
    </source>
</evidence>
<dbReference type="AlphaFoldDB" id="A0A133U9V3"/>
<dbReference type="FunFam" id="3.30.70.20:FF:000035">
    <property type="entry name" value="Iron hydrogenase 1"/>
    <property type="match status" value="1"/>
</dbReference>
<dbReference type="PANTHER" id="PTHR24960:SF84">
    <property type="entry name" value="HYDROGENASE SUBUNIT"/>
    <property type="match status" value="1"/>
</dbReference>
<dbReference type="PATRIC" id="fig|1698259.3.peg.750"/>
<dbReference type="InterPro" id="IPR017896">
    <property type="entry name" value="4Fe4S_Fe-S-bd"/>
</dbReference>
<dbReference type="InterPro" id="IPR001041">
    <property type="entry name" value="2Fe-2S_ferredoxin-type"/>
</dbReference>
<keyword evidence="2" id="KW-0479">Metal-binding</keyword>
<dbReference type="GO" id="GO:0046872">
    <property type="term" value="F:metal ion binding"/>
    <property type="evidence" value="ECO:0007669"/>
    <property type="project" value="UniProtKB-KW"/>
</dbReference>
<dbReference type="PROSITE" id="PS00641">
    <property type="entry name" value="COMPLEX1_75K_1"/>
    <property type="match status" value="1"/>
</dbReference>
<dbReference type="SUPFAM" id="SSF54862">
    <property type="entry name" value="4Fe-4S ferredoxins"/>
    <property type="match status" value="1"/>
</dbReference>
<dbReference type="PANTHER" id="PTHR24960">
    <property type="entry name" value="PHOTOSYSTEM I IRON-SULFUR CENTER-RELATED"/>
    <property type="match status" value="1"/>
</dbReference>
<evidence type="ECO:0008006" key="10">
    <source>
        <dbReference type="Google" id="ProtNLM"/>
    </source>
</evidence>
<feature type="domain" description="2Fe-2S ferredoxin-type" evidence="6">
    <location>
        <begin position="2"/>
        <end position="83"/>
    </location>
</feature>
<evidence type="ECO:0000256" key="2">
    <source>
        <dbReference type="ARBA" id="ARBA00022723"/>
    </source>
</evidence>
<dbReference type="GO" id="GO:0042773">
    <property type="term" value="P:ATP synthesis coupled electron transport"/>
    <property type="evidence" value="ECO:0007669"/>
    <property type="project" value="InterPro"/>
</dbReference>
<evidence type="ECO:0000259" key="6">
    <source>
        <dbReference type="PROSITE" id="PS51085"/>
    </source>
</evidence>
<evidence type="ECO:0000256" key="3">
    <source>
        <dbReference type="ARBA" id="ARBA00022737"/>
    </source>
</evidence>
<dbReference type="GO" id="GO:0008137">
    <property type="term" value="F:NADH dehydrogenase (ubiquinone) activity"/>
    <property type="evidence" value="ECO:0007669"/>
    <property type="project" value="InterPro"/>
</dbReference>
<evidence type="ECO:0000313" key="9">
    <source>
        <dbReference type="Proteomes" id="UP000070163"/>
    </source>
</evidence>
<evidence type="ECO:0000259" key="7">
    <source>
        <dbReference type="PROSITE" id="PS51379"/>
    </source>
</evidence>
<protein>
    <recommendedName>
        <fullName evidence="10">(2Fe-2S)-binding protein</fullName>
    </recommendedName>
</protein>
<dbReference type="EMBL" id="LHXJ01000028">
    <property type="protein sequence ID" value="KXA90970.1"/>
    <property type="molecule type" value="Genomic_DNA"/>
</dbReference>
<dbReference type="Pfam" id="PF13510">
    <property type="entry name" value="Fer2_4"/>
    <property type="match status" value="1"/>
</dbReference>
<dbReference type="PROSITE" id="PS51379">
    <property type="entry name" value="4FE4S_FER_2"/>
    <property type="match status" value="1"/>
</dbReference>
<accession>A0A133U9V3</accession>
<keyword evidence="4" id="KW-0408">Iron</keyword>
<comment type="caution">
    <text evidence="8">The sequence shown here is derived from an EMBL/GenBank/DDBJ whole genome shotgun (WGS) entry which is preliminary data.</text>
</comment>
<dbReference type="Proteomes" id="UP000070163">
    <property type="component" value="Unassembled WGS sequence"/>
</dbReference>
<dbReference type="InterPro" id="IPR000283">
    <property type="entry name" value="NADH_UbQ_OxRdtase_75kDa_su_CS"/>
</dbReference>
<dbReference type="GO" id="GO:0016491">
    <property type="term" value="F:oxidoreductase activity"/>
    <property type="evidence" value="ECO:0007669"/>
    <property type="project" value="UniProtKB-ARBA"/>
</dbReference>
<reference evidence="8 9" key="1">
    <citation type="journal article" date="2016" name="Sci. Rep.">
        <title>Metabolic traits of an uncultured archaeal lineage -MSBL1- from brine pools of the Red Sea.</title>
        <authorList>
            <person name="Mwirichia R."/>
            <person name="Alam I."/>
            <person name="Rashid M."/>
            <person name="Vinu M."/>
            <person name="Ba-Alawi W."/>
            <person name="Anthony Kamau A."/>
            <person name="Kamanda Ngugi D."/>
            <person name="Goker M."/>
            <person name="Klenk H.P."/>
            <person name="Bajic V."/>
            <person name="Stingl U."/>
        </authorList>
    </citation>
    <scope>NUCLEOTIDE SEQUENCE [LARGE SCALE GENOMIC DNA]</scope>
    <source>
        <strain evidence="8">SCGC-AAA259A05</strain>
    </source>
</reference>
<gene>
    <name evidence="8" type="ORF">AKJ57_03005</name>
</gene>
<feature type="domain" description="4Fe-4S ferredoxin-type" evidence="7">
    <location>
        <begin position="158"/>
        <end position="187"/>
    </location>
</feature>